<comment type="caution">
    <text evidence="2">The sequence shown here is derived from an EMBL/GenBank/DDBJ whole genome shotgun (WGS) entry which is preliminary data.</text>
</comment>
<dbReference type="EMBL" id="JJMU01000024">
    <property type="protein sequence ID" value="KGE14557.1"/>
    <property type="molecule type" value="Genomic_DNA"/>
</dbReference>
<keyword evidence="1" id="KW-0732">Signal</keyword>
<keyword evidence="3" id="KW-1185">Reference proteome</keyword>
<evidence type="ECO:0000313" key="3">
    <source>
        <dbReference type="Proteomes" id="UP000031802"/>
    </source>
</evidence>
<dbReference type="PATRIC" id="fig|1229276.3.peg.1643"/>
<feature type="chain" id="PRO_5002142098" evidence="1">
    <location>
        <begin position="21"/>
        <end position="57"/>
    </location>
</feature>
<protein>
    <submittedName>
        <fullName evidence="2">Uncharacterized protein</fullName>
    </submittedName>
</protein>
<accession>A0A0B8T152</accession>
<proteinExistence type="predicted"/>
<dbReference type="RefSeq" id="WP_157836755.1">
    <property type="nucleotide sequence ID" value="NZ_JJMU01000024.1"/>
</dbReference>
<dbReference type="AlphaFoldDB" id="A0A0B8T152"/>
<dbReference type="Proteomes" id="UP000031802">
    <property type="component" value="Unassembled WGS sequence"/>
</dbReference>
<feature type="signal peptide" evidence="1">
    <location>
        <begin position="1"/>
        <end position="20"/>
    </location>
</feature>
<organism evidence="2 3">
    <name type="scientific">Sphingobacterium deserti</name>
    <dbReference type="NCBI Taxonomy" id="1229276"/>
    <lineage>
        <taxon>Bacteria</taxon>
        <taxon>Pseudomonadati</taxon>
        <taxon>Bacteroidota</taxon>
        <taxon>Sphingobacteriia</taxon>
        <taxon>Sphingobacteriales</taxon>
        <taxon>Sphingobacteriaceae</taxon>
        <taxon>Sphingobacterium</taxon>
    </lineage>
</organism>
<evidence type="ECO:0000313" key="2">
    <source>
        <dbReference type="EMBL" id="KGE14557.1"/>
    </source>
</evidence>
<evidence type="ECO:0000256" key="1">
    <source>
        <dbReference type="SAM" id="SignalP"/>
    </source>
</evidence>
<reference evidence="2 3" key="2">
    <citation type="journal article" date="2015" name="PLoS ONE">
        <title>Whole-Genome Optical Mapping and Finished Genome Sequence of Sphingobacterium deserti sp. nov., a New Species Isolated from the Western Desert of China.</title>
        <authorList>
            <person name="Teng C."/>
            <person name="Zhou Z."/>
            <person name="Molnar I."/>
            <person name="Li X."/>
            <person name="Tang R."/>
            <person name="Chen M."/>
            <person name="Wang L."/>
            <person name="Su S."/>
            <person name="Zhang W."/>
            <person name="Lin M."/>
        </authorList>
    </citation>
    <scope>NUCLEOTIDE SEQUENCE [LARGE SCALE GENOMIC DNA]</scope>
    <source>
        <strain evidence="3">ACCC05744</strain>
    </source>
</reference>
<gene>
    <name evidence="2" type="ORF">DI53_1586</name>
</gene>
<dbReference type="PROSITE" id="PS51257">
    <property type="entry name" value="PROKAR_LIPOPROTEIN"/>
    <property type="match status" value="1"/>
</dbReference>
<name>A0A0B8T152_9SPHI</name>
<reference evidence="3" key="1">
    <citation type="submission" date="2014-04" db="EMBL/GenBank/DDBJ databases">
        <title>Whole-Genome optical mapping and complete genome sequence of Sphingobacterium deserti sp. nov., a new spaces isolated from desert in the west of China.</title>
        <authorList>
            <person name="Teng C."/>
            <person name="Zhou Z."/>
            <person name="Li X."/>
            <person name="Chen M."/>
            <person name="Lin M."/>
            <person name="Wang L."/>
            <person name="Su S."/>
            <person name="Zhang C."/>
            <person name="Zhang W."/>
        </authorList>
    </citation>
    <scope>NUCLEOTIDE SEQUENCE [LARGE SCALE GENOMIC DNA]</scope>
    <source>
        <strain evidence="3">ACCC05744</strain>
    </source>
</reference>
<sequence length="57" mass="5972">MKKLALSLALILGLTLAANAVQITTSCGTSYDIPNDQFDSVIDMIDVALALDDIDCG</sequence>